<keyword evidence="1" id="KW-0732">Signal</keyword>
<accession>A0ABY5SYL0</accession>
<dbReference type="InterPro" id="IPR025411">
    <property type="entry name" value="DUF4136"/>
</dbReference>
<dbReference type="Pfam" id="PF13590">
    <property type="entry name" value="DUF4136"/>
    <property type="match status" value="1"/>
</dbReference>
<dbReference type="EMBL" id="CP092471">
    <property type="protein sequence ID" value="UVI39415.1"/>
    <property type="molecule type" value="Genomic_DNA"/>
</dbReference>
<sequence length="197" mass="20585">MIRRILPLSLLSLSLAACATTAPPSPVEVSRFVAQDSIARLGSGTIFVTAEGGLETSAYSAAVARELQRLGYREGPRTSAQQIAEVQVERFVIGASGQRSPVSVGVGGSTGTFGSGVGLGLGINLGGGSQERIGTQMAVRIRDRASGASLWEARAEFDAGRNSDLADREASAQRLASALFRNFPGNNGETYQVRNEV</sequence>
<dbReference type="PROSITE" id="PS51257">
    <property type="entry name" value="PROKAR_LIPOPROTEIN"/>
    <property type="match status" value="1"/>
</dbReference>
<name>A0ABY5SYL0_9SPHN</name>
<feature type="domain" description="DUF4136" evidence="2">
    <location>
        <begin position="53"/>
        <end position="185"/>
    </location>
</feature>
<feature type="signal peptide" evidence="1">
    <location>
        <begin position="1"/>
        <end position="19"/>
    </location>
</feature>
<protein>
    <submittedName>
        <fullName evidence="3">DUF4136 domain-containing protein</fullName>
    </submittedName>
</protein>
<evidence type="ECO:0000259" key="2">
    <source>
        <dbReference type="Pfam" id="PF13590"/>
    </source>
</evidence>
<feature type="chain" id="PRO_5045583065" evidence="1">
    <location>
        <begin position="20"/>
        <end position="197"/>
    </location>
</feature>
<evidence type="ECO:0000313" key="4">
    <source>
        <dbReference type="Proteomes" id="UP001065265"/>
    </source>
</evidence>
<gene>
    <name evidence="3" type="ORF">L1F33_00130</name>
</gene>
<keyword evidence="4" id="KW-1185">Reference proteome</keyword>
<proteinExistence type="predicted"/>
<evidence type="ECO:0000313" key="3">
    <source>
        <dbReference type="EMBL" id="UVI39415.1"/>
    </source>
</evidence>
<reference evidence="3" key="1">
    <citation type="submission" date="2022-02" db="EMBL/GenBank/DDBJ databases">
        <title>Qipengyuania spongiae sp. nov., isolated from marine sponge.</title>
        <authorList>
            <person name="Li Z."/>
            <person name="Zhang M."/>
        </authorList>
    </citation>
    <scope>NUCLEOTIDE SEQUENCE</scope>
    <source>
        <strain evidence="3">PHS-Z21</strain>
    </source>
</reference>
<organism evidence="3 4">
    <name type="scientific">Qipengyuania spongiae</name>
    <dbReference type="NCBI Taxonomy" id="2909673"/>
    <lineage>
        <taxon>Bacteria</taxon>
        <taxon>Pseudomonadati</taxon>
        <taxon>Pseudomonadota</taxon>
        <taxon>Alphaproteobacteria</taxon>
        <taxon>Sphingomonadales</taxon>
        <taxon>Erythrobacteraceae</taxon>
        <taxon>Qipengyuania</taxon>
    </lineage>
</organism>
<dbReference type="Proteomes" id="UP001065265">
    <property type="component" value="Chromosome"/>
</dbReference>
<dbReference type="RefSeq" id="WP_265558748.1">
    <property type="nucleotide sequence ID" value="NZ_CP092471.1"/>
</dbReference>
<evidence type="ECO:0000256" key="1">
    <source>
        <dbReference type="SAM" id="SignalP"/>
    </source>
</evidence>